<proteinExistence type="predicted"/>
<dbReference type="NCBIfam" id="NF004789">
    <property type="entry name" value="PRK06134.1"/>
    <property type="match status" value="1"/>
</dbReference>
<evidence type="ECO:0000256" key="1">
    <source>
        <dbReference type="ARBA" id="ARBA00001974"/>
    </source>
</evidence>
<dbReference type="KEGG" id="pre:PCA10_26180"/>
<dbReference type="AlphaFoldDB" id="S6AIT9"/>
<dbReference type="PRINTS" id="PR00420">
    <property type="entry name" value="RNGMNOXGNASE"/>
</dbReference>
<dbReference type="InterPro" id="IPR003953">
    <property type="entry name" value="FAD-dep_OxRdtase_2_FAD-bd"/>
</dbReference>
<reference evidence="6 7" key="1">
    <citation type="journal article" date="2013" name="Genome Announc.">
        <title>Complete Genome Sequence of the Carbazole Degrader Pseudomonas resinovorans Strain CA10 (NBRC 106553).</title>
        <authorList>
            <person name="Shintani M."/>
            <person name="Hosoyama A."/>
            <person name="Ohji S."/>
            <person name="Tsuchikane K."/>
            <person name="Takarada H."/>
            <person name="Yamazoe A."/>
            <person name="Fujita N."/>
            <person name="Nojiri H."/>
        </authorList>
    </citation>
    <scope>NUCLEOTIDE SEQUENCE [LARGE SCALE GENOMIC DNA]</scope>
    <source>
        <strain evidence="6 7">NBRC 106553</strain>
    </source>
</reference>
<dbReference type="Proteomes" id="UP000015503">
    <property type="component" value="Chromosome"/>
</dbReference>
<evidence type="ECO:0000259" key="5">
    <source>
        <dbReference type="Pfam" id="PF00890"/>
    </source>
</evidence>
<dbReference type="Gene3D" id="3.50.50.60">
    <property type="entry name" value="FAD/NAD(P)-binding domain"/>
    <property type="match status" value="2"/>
</dbReference>
<keyword evidence="3" id="KW-0274">FAD</keyword>
<evidence type="ECO:0000313" key="6">
    <source>
        <dbReference type="EMBL" id="BAN48350.1"/>
    </source>
</evidence>
<dbReference type="EMBL" id="AP013068">
    <property type="protein sequence ID" value="BAN48350.1"/>
    <property type="molecule type" value="Genomic_DNA"/>
</dbReference>
<dbReference type="PATRIC" id="fig|1245471.3.peg.2648"/>
<dbReference type="PANTHER" id="PTHR43400:SF10">
    <property type="entry name" value="3-OXOSTEROID 1-DEHYDROGENASE"/>
    <property type="match status" value="1"/>
</dbReference>
<dbReference type="SUPFAM" id="SSF51905">
    <property type="entry name" value="FAD/NAD(P)-binding domain"/>
    <property type="match status" value="1"/>
</dbReference>
<dbReference type="OrthoDB" id="9813348at2"/>
<name>S6AIT9_METRE</name>
<dbReference type="InterPro" id="IPR050315">
    <property type="entry name" value="FAD-oxidoreductase_2"/>
</dbReference>
<dbReference type="STRING" id="1245471.PCA10_26180"/>
<organism evidence="6 7">
    <name type="scientific">Metapseudomonas resinovorans NBRC 106553</name>
    <dbReference type="NCBI Taxonomy" id="1245471"/>
    <lineage>
        <taxon>Bacteria</taxon>
        <taxon>Pseudomonadati</taxon>
        <taxon>Pseudomonadota</taxon>
        <taxon>Gammaproteobacteria</taxon>
        <taxon>Pseudomonadales</taxon>
        <taxon>Pseudomonadaceae</taxon>
        <taxon>Metapseudomonas</taxon>
    </lineage>
</organism>
<keyword evidence="4" id="KW-0560">Oxidoreductase</keyword>
<sequence length="579" mass="62302">MNRATQRQCDVLVIGSGASGLAAAVSAAHQGLEVLVVEKAAQLGGTSAWSGGWLWIPRNPLARAEGIEDSEEAVETYLRNELETDALDERQRAFLRHGPEMVEFFERHTQVRFYSGSRMPDMHDSPGAARGGRSLCARPYDGRQLGPWLQALRPPLDLISLGGMGIAGGADLNHFLNARRSPRSALYIAGRLLRHWRDRLLHGRGLHLVNGNALVARLLRSALDLDVSLETGTAARRLLRDGERVIGAELEQDGRTLEVFARRGVVLACGGFPHDRQRTTQLFGHQHLSAAPRSNSGDGLRLGEAVGAQVADDLSSPAAWAPVSRVPRTDGSFSAFPHLMERAKPGFIAVLRNGQRFTNEADSYHDFMNALLRCTAPGEEPAAWLICDQRAQRRYGLGWARPFPFPTAGYVRNGYLHKAASLAELARQCGIDGAQLESTVRAFNAHAERGADPDFQRGASAYNQAQGEPLHGPNPSLGALRQGPFYALKLVPGSLGTFAGLRTDATARVLDGQGVVIPGLYAVGNDMASVMDGRYPSGGITLGPGMTFGYLAGRALAKEELRPAGNAAPTRRSSPCAAP</sequence>
<keyword evidence="2" id="KW-0285">Flavoprotein</keyword>
<evidence type="ECO:0000313" key="7">
    <source>
        <dbReference type="Proteomes" id="UP000015503"/>
    </source>
</evidence>
<evidence type="ECO:0000256" key="3">
    <source>
        <dbReference type="ARBA" id="ARBA00022827"/>
    </source>
</evidence>
<evidence type="ECO:0000256" key="4">
    <source>
        <dbReference type="ARBA" id="ARBA00023002"/>
    </source>
</evidence>
<feature type="domain" description="FAD-dependent oxidoreductase 2 FAD-binding" evidence="5">
    <location>
        <begin position="10"/>
        <end position="542"/>
    </location>
</feature>
<protein>
    <submittedName>
        <fullName evidence="6">Putative oxidoreductase</fullName>
    </submittedName>
</protein>
<dbReference type="eggNOG" id="COG1053">
    <property type="taxonomic scope" value="Bacteria"/>
</dbReference>
<dbReference type="InterPro" id="IPR036188">
    <property type="entry name" value="FAD/NAD-bd_sf"/>
</dbReference>
<evidence type="ECO:0000256" key="2">
    <source>
        <dbReference type="ARBA" id="ARBA00022630"/>
    </source>
</evidence>
<comment type="cofactor">
    <cofactor evidence="1">
        <name>FAD</name>
        <dbReference type="ChEBI" id="CHEBI:57692"/>
    </cofactor>
</comment>
<gene>
    <name evidence="6" type="ORF">PCA10_26180</name>
</gene>
<dbReference type="SUPFAM" id="SSF56425">
    <property type="entry name" value="Succinate dehydrogenase/fumarate reductase flavoprotein, catalytic domain"/>
    <property type="match status" value="1"/>
</dbReference>
<dbReference type="PANTHER" id="PTHR43400">
    <property type="entry name" value="FUMARATE REDUCTASE"/>
    <property type="match status" value="1"/>
</dbReference>
<dbReference type="Pfam" id="PF00890">
    <property type="entry name" value="FAD_binding_2"/>
    <property type="match status" value="1"/>
</dbReference>
<dbReference type="HOGENOM" id="CLU_011398_4_2_6"/>
<dbReference type="GO" id="GO:0008202">
    <property type="term" value="P:steroid metabolic process"/>
    <property type="evidence" value="ECO:0007669"/>
    <property type="project" value="UniProtKB-ARBA"/>
</dbReference>
<dbReference type="InterPro" id="IPR027477">
    <property type="entry name" value="Succ_DH/fumarate_Rdtase_cat_sf"/>
</dbReference>
<dbReference type="GO" id="GO:0016491">
    <property type="term" value="F:oxidoreductase activity"/>
    <property type="evidence" value="ECO:0007669"/>
    <property type="project" value="UniProtKB-KW"/>
</dbReference>
<keyword evidence="7" id="KW-1185">Reference proteome</keyword>
<dbReference type="RefSeq" id="WP_016492544.1">
    <property type="nucleotide sequence ID" value="NC_021499.1"/>
</dbReference>
<accession>S6AIT9</accession>